<organism evidence="1 2">
    <name type="scientific">Dryococelus australis</name>
    <dbReference type="NCBI Taxonomy" id="614101"/>
    <lineage>
        <taxon>Eukaryota</taxon>
        <taxon>Metazoa</taxon>
        <taxon>Ecdysozoa</taxon>
        <taxon>Arthropoda</taxon>
        <taxon>Hexapoda</taxon>
        <taxon>Insecta</taxon>
        <taxon>Pterygota</taxon>
        <taxon>Neoptera</taxon>
        <taxon>Polyneoptera</taxon>
        <taxon>Phasmatodea</taxon>
        <taxon>Verophasmatodea</taxon>
        <taxon>Anareolatae</taxon>
        <taxon>Phasmatidae</taxon>
        <taxon>Eurycanthinae</taxon>
        <taxon>Dryococelus</taxon>
    </lineage>
</organism>
<reference evidence="1 2" key="1">
    <citation type="submission" date="2023-02" db="EMBL/GenBank/DDBJ databases">
        <title>LHISI_Scaffold_Assembly.</title>
        <authorList>
            <person name="Stuart O.P."/>
            <person name="Cleave R."/>
            <person name="Magrath M.J.L."/>
            <person name="Mikheyev A.S."/>
        </authorList>
    </citation>
    <scope>NUCLEOTIDE SEQUENCE [LARGE SCALE GENOMIC DNA]</scope>
    <source>
        <strain evidence="1">Daus_M_001</strain>
        <tissue evidence="1">Leg muscle</tissue>
    </source>
</reference>
<sequence length="420" mass="46611">MTLHRGGSLIIAKNFDQRLYGTMKVGGSCLIQGSGAQAAKRWNDRACDGTNATKENEIQDGEVERKWQPYLDMIPDLDKKGDFGTKVENFEGRKGNYKMSGGWGPDALNPEQPDWPNISTHIFRTWSLLSDGHTLHSLFTALSSFTVPIAYIAEVTWPRRFFNILEAATGRRQCTAPAAVCFLSRDFFPLSVPGTTVAECSLLGPHHCEPGSIPVRVTGFSQVGIVPDDGVNRRVFPEISPLPPFFIPAHLYTHLNHPHRLSRARCLEPPKSLHSFDTRRPPGLAPNPWYFAGRRQPAPTSQIWRFSDAEDASRDFYSFLNILWGRSGSAVRLLASHKGEPQVQSPDGSLPIFVSGHRAGRYRCSAGFLGDLLFPPPLRSGAAPFSPHLTFIGSQDLVVKSRPNISTLISTLRNFNEHQI</sequence>
<proteinExistence type="predicted"/>
<dbReference type="EMBL" id="JARBHB010000007">
    <property type="protein sequence ID" value="KAJ8879190.1"/>
    <property type="molecule type" value="Genomic_DNA"/>
</dbReference>
<dbReference type="Proteomes" id="UP001159363">
    <property type="component" value="Chromosome 6"/>
</dbReference>
<evidence type="ECO:0000313" key="2">
    <source>
        <dbReference type="Proteomes" id="UP001159363"/>
    </source>
</evidence>
<gene>
    <name evidence="1" type="ORF">PR048_019796</name>
</gene>
<name>A0ABQ9H4L2_9NEOP</name>
<protein>
    <submittedName>
        <fullName evidence="1">Uncharacterized protein</fullName>
    </submittedName>
</protein>
<keyword evidence="2" id="KW-1185">Reference proteome</keyword>
<comment type="caution">
    <text evidence="1">The sequence shown here is derived from an EMBL/GenBank/DDBJ whole genome shotgun (WGS) entry which is preliminary data.</text>
</comment>
<evidence type="ECO:0000313" key="1">
    <source>
        <dbReference type="EMBL" id="KAJ8879190.1"/>
    </source>
</evidence>
<accession>A0ABQ9H4L2</accession>